<sequence>MRKKRVAGFLNRVTWAVAAFSAALLPLGAQGAESASAKPQPVRPNIVVILLDDVGFSDIGSFGSEIPTPNIDALAKDGLAFTQFYNNARCSPSRAALLTGTYPHQAGLGHLEGVEVPGSRGFLSKLSDRVVTLAEVLKSDGYFTAMAGKWHVGISRGVGPWNRGFDRSLTTPFGELYYPDQPQPNAKTVYIDGEKLPASSPRVGEGYWYSSDMFVDWQSKFVREAEAQRKPFFLYMPFTAAHFPLMAPAEDVAKFKGKYMRGWDAIRRDRFERQKKLGIIAPDAELPAALSGSYDWDKLSAADKDRFDTLMAVYAAMISRVDRSIGTLVDRLKQSGELDNTIILLMNDNGGTAESGPDGRLKGEGLPGSAQSVVWTGMNWAMLQNTPFQYFKHHTQEGGIATPLIVHWPRGIDPKLRGTLVREPGHLIDVMPTLVEVSGVTYPKTFNGHQILPMQGRSMAPAFHGQPLTRDKPIFWEHEGNRAVRDGKWKLVARFEQPWQLFDMAADRTEMHDLAARQPERVRAMARQWDAWAASSDVDAWRESYDMHLKGRTRQIWGGAELPERPEAMKK</sequence>
<name>A0A0A7PBL6_9SPHN</name>
<dbReference type="PANTHER" id="PTHR42693:SF53">
    <property type="entry name" value="ENDO-4-O-SULFATASE"/>
    <property type="match status" value="1"/>
</dbReference>
<dbReference type="Proteomes" id="UP000030907">
    <property type="component" value="Chromosome"/>
</dbReference>
<dbReference type="Gene3D" id="3.30.1120.10">
    <property type="match status" value="1"/>
</dbReference>
<keyword evidence="2" id="KW-0479">Metal-binding</keyword>
<gene>
    <name evidence="7" type="ORF">SKP52_01935</name>
</gene>
<keyword evidence="8" id="KW-1185">Reference proteome</keyword>
<evidence type="ECO:0000313" key="7">
    <source>
        <dbReference type="EMBL" id="AJA07324.1"/>
    </source>
</evidence>
<comment type="similarity">
    <text evidence="1">Belongs to the sulfatase family.</text>
</comment>
<dbReference type="KEGG" id="sphk:SKP52_01935"/>
<dbReference type="Pfam" id="PF00884">
    <property type="entry name" value="Sulfatase"/>
    <property type="match status" value="1"/>
</dbReference>
<dbReference type="AlphaFoldDB" id="A0A0A7PBL6"/>
<dbReference type="InterPro" id="IPR017850">
    <property type="entry name" value="Alkaline_phosphatase_core_sf"/>
</dbReference>
<dbReference type="CDD" id="cd16025">
    <property type="entry name" value="PAS_like"/>
    <property type="match status" value="1"/>
</dbReference>
<feature type="chain" id="PRO_5002031702" evidence="5">
    <location>
        <begin position="32"/>
        <end position="571"/>
    </location>
</feature>
<dbReference type="InterPro" id="IPR000917">
    <property type="entry name" value="Sulfatase_N"/>
</dbReference>
<dbReference type="EMBL" id="CP009122">
    <property type="protein sequence ID" value="AJA07324.1"/>
    <property type="molecule type" value="Genomic_DNA"/>
</dbReference>
<evidence type="ECO:0000256" key="2">
    <source>
        <dbReference type="ARBA" id="ARBA00022723"/>
    </source>
</evidence>
<dbReference type="RefSeq" id="WP_160292348.1">
    <property type="nucleotide sequence ID" value="NZ_CP009122.1"/>
</dbReference>
<dbReference type="PANTHER" id="PTHR42693">
    <property type="entry name" value="ARYLSULFATASE FAMILY MEMBER"/>
    <property type="match status" value="1"/>
</dbReference>
<dbReference type="GO" id="GO:0004065">
    <property type="term" value="F:arylsulfatase activity"/>
    <property type="evidence" value="ECO:0007669"/>
    <property type="project" value="TreeGrafter"/>
</dbReference>
<evidence type="ECO:0000256" key="3">
    <source>
        <dbReference type="ARBA" id="ARBA00022801"/>
    </source>
</evidence>
<dbReference type="InterPro" id="IPR050738">
    <property type="entry name" value="Sulfatase"/>
</dbReference>
<keyword evidence="5" id="KW-0732">Signal</keyword>
<evidence type="ECO:0000256" key="1">
    <source>
        <dbReference type="ARBA" id="ARBA00008779"/>
    </source>
</evidence>
<evidence type="ECO:0000259" key="6">
    <source>
        <dbReference type="Pfam" id="PF00884"/>
    </source>
</evidence>
<dbReference type="Gene3D" id="3.40.720.10">
    <property type="entry name" value="Alkaline Phosphatase, subunit A"/>
    <property type="match status" value="1"/>
</dbReference>
<dbReference type="PROSITE" id="PS00149">
    <property type="entry name" value="SULFATASE_2"/>
    <property type="match status" value="1"/>
</dbReference>
<organism evidence="7 8">
    <name type="scientific">Sphingopyxis fribergensis</name>
    <dbReference type="NCBI Taxonomy" id="1515612"/>
    <lineage>
        <taxon>Bacteria</taxon>
        <taxon>Pseudomonadati</taxon>
        <taxon>Pseudomonadota</taxon>
        <taxon>Alphaproteobacteria</taxon>
        <taxon>Sphingomonadales</taxon>
        <taxon>Sphingomonadaceae</taxon>
        <taxon>Sphingopyxis</taxon>
    </lineage>
</organism>
<dbReference type="GO" id="GO:0046872">
    <property type="term" value="F:metal ion binding"/>
    <property type="evidence" value="ECO:0007669"/>
    <property type="project" value="UniProtKB-KW"/>
</dbReference>
<keyword evidence="4" id="KW-0106">Calcium</keyword>
<evidence type="ECO:0000313" key="8">
    <source>
        <dbReference type="Proteomes" id="UP000030907"/>
    </source>
</evidence>
<feature type="signal peptide" evidence="5">
    <location>
        <begin position="1"/>
        <end position="31"/>
    </location>
</feature>
<protein>
    <submittedName>
        <fullName evidence="7">Sulfatase</fullName>
    </submittedName>
</protein>
<dbReference type="HOGENOM" id="CLU_006332_11_1_5"/>
<reference evidence="7 8" key="1">
    <citation type="journal article" date="2015" name="Int. J. Syst. Evol. Microbiol.">
        <title>Description of Sphingopyxis fribergensis sp. nov. - a soil bacterium with the ability to degrade styrene and phenylacetic acid.</title>
        <authorList>
            <person name="Oelschlagel M."/>
            <person name="Ruckert C."/>
            <person name="Kalinowski J."/>
            <person name="Schmidt G."/>
            <person name="Schlomann M."/>
            <person name="Tischler D."/>
        </authorList>
    </citation>
    <scope>NUCLEOTIDE SEQUENCE [LARGE SCALE GENOMIC DNA]</scope>
    <source>
        <strain evidence="7 8">Kp5.2</strain>
    </source>
</reference>
<evidence type="ECO:0000256" key="4">
    <source>
        <dbReference type="ARBA" id="ARBA00022837"/>
    </source>
</evidence>
<dbReference type="InterPro" id="IPR024607">
    <property type="entry name" value="Sulfatase_CS"/>
</dbReference>
<feature type="domain" description="Sulfatase N-terminal" evidence="6">
    <location>
        <begin position="44"/>
        <end position="439"/>
    </location>
</feature>
<accession>A0A0A7PBL6</accession>
<evidence type="ECO:0000256" key="5">
    <source>
        <dbReference type="SAM" id="SignalP"/>
    </source>
</evidence>
<keyword evidence="3" id="KW-0378">Hydrolase</keyword>
<dbReference type="SUPFAM" id="SSF53649">
    <property type="entry name" value="Alkaline phosphatase-like"/>
    <property type="match status" value="1"/>
</dbReference>
<proteinExistence type="inferred from homology"/>
<dbReference type="STRING" id="1515612.SKP52_01935"/>